<dbReference type="VEuPathDB" id="FungiDB:LEMA_uP001560.1"/>
<dbReference type="HOGENOM" id="CLU_2740507_0_0_1"/>
<evidence type="ECO:0000313" key="2">
    <source>
        <dbReference type="EMBL" id="CBY01369.1"/>
    </source>
</evidence>
<evidence type="ECO:0000256" key="1">
    <source>
        <dbReference type="SAM" id="MobiDB-lite"/>
    </source>
</evidence>
<name>E5ADT0_LEPMJ</name>
<feature type="region of interest" description="Disordered" evidence="1">
    <location>
        <begin position="1"/>
        <end position="30"/>
    </location>
</feature>
<dbReference type="EMBL" id="FP929139">
    <property type="protein sequence ID" value="CBY01369.1"/>
    <property type="molecule type" value="Genomic_DNA"/>
</dbReference>
<dbReference type="GeneID" id="13290543"/>
<organism evidence="2 3">
    <name type="scientific">Leptosphaeria maculans (strain JN3 / isolate v23.1.3 / race Av1-4-5-6-7-8)</name>
    <name type="common">Blackleg fungus</name>
    <name type="synonym">Phoma lingam</name>
    <dbReference type="NCBI Taxonomy" id="985895"/>
    <lineage>
        <taxon>Eukaryota</taxon>
        <taxon>Fungi</taxon>
        <taxon>Dikarya</taxon>
        <taxon>Ascomycota</taxon>
        <taxon>Pezizomycotina</taxon>
        <taxon>Dothideomycetes</taxon>
        <taxon>Pleosporomycetidae</taxon>
        <taxon>Pleosporales</taxon>
        <taxon>Pleosporineae</taxon>
        <taxon>Leptosphaeriaceae</taxon>
        <taxon>Plenodomus</taxon>
        <taxon>Plenodomus lingam/Leptosphaeria maculans species complex</taxon>
    </lineage>
</organism>
<dbReference type="RefSeq" id="XP_003844848.1">
    <property type="nucleotide sequence ID" value="XM_003844800.1"/>
</dbReference>
<dbReference type="AlphaFoldDB" id="E5ADT0"/>
<gene>
    <name evidence="2" type="ORF">LEMA_uP001560.1</name>
</gene>
<proteinExistence type="predicted"/>
<dbReference type="Proteomes" id="UP000002668">
    <property type="component" value="Genome"/>
</dbReference>
<accession>E5ADT0</accession>
<evidence type="ECO:0000313" key="3">
    <source>
        <dbReference type="Proteomes" id="UP000002668"/>
    </source>
</evidence>
<dbReference type="InParanoid" id="E5ADT0"/>
<reference evidence="3" key="1">
    <citation type="journal article" date="2011" name="Nat. Commun.">
        <title>Effector diversification within compartments of the Leptosphaeria maculans genome affected by Repeat-Induced Point mutations.</title>
        <authorList>
            <person name="Rouxel T."/>
            <person name="Grandaubert J."/>
            <person name="Hane J.K."/>
            <person name="Hoede C."/>
            <person name="van de Wouw A.P."/>
            <person name="Couloux A."/>
            <person name="Dominguez V."/>
            <person name="Anthouard V."/>
            <person name="Bally P."/>
            <person name="Bourras S."/>
            <person name="Cozijnsen A.J."/>
            <person name="Ciuffetti L.M."/>
            <person name="Degrave A."/>
            <person name="Dilmaghani A."/>
            <person name="Duret L."/>
            <person name="Fudal I."/>
            <person name="Goodwin S.B."/>
            <person name="Gout L."/>
            <person name="Glaser N."/>
            <person name="Linglin J."/>
            <person name="Kema G.H.J."/>
            <person name="Lapalu N."/>
            <person name="Lawrence C.B."/>
            <person name="May K."/>
            <person name="Meyer M."/>
            <person name="Ollivier B."/>
            <person name="Poulain J."/>
            <person name="Schoch C.L."/>
            <person name="Simon A."/>
            <person name="Spatafora J.W."/>
            <person name="Stachowiak A."/>
            <person name="Turgeon B.G."/>
            <person name="Tyler B.M."/>
            <person name="Vincent D."/>
            <person name="Weissenbach J."/>
            <person name="Amselem J."/>
            <person name="Quesneville H."/>
            <person name="Oliver R.P."/>
            <person name="Wincker P."/>
            <person name="Balesdent M.-H."/>
            <person name="Howlett B.J."/>
        </authorList>
    </citation>
    <scope>NUCLEOTIDE SEQUENCE [LARGE SCALE GENOMIC DNA]</scope>
    <source>
        <strain evidence="3">JN3 / isolate v23.1.3 / race Av1-4-5-6-7-8</strain>
    </source>
</reference>
<keyword evidence="3" id="KW-1185">Reference proteome</keyword>
<sequence>MTAGMGTFGGSVLEQLSDGESASSPKADRCRQAFRPHRVKAASRAVCSGRNQDAHWPQCIISDADSRVVVR</sequence>
<protein>
    <submittedName>
        <fullName evidence="2">Predicted protein</fullName>
    </submittedName>
</protein>